<name>A0ABU6YN58_9FABA</name>
<accession>A0ABU6YN58</accession>
<protein>
    <submittedName>
        <fullName evidence="2">Uncharacterized protein</fullName>
    </submittedName>
</protein>
<dbReference type="EMBL" id="JASCZI010242527">
    <property type="protein sequence ID" value="MED6211350.1"/>
    <property type="molecule type" value="Genomic_DNA"/>
</dbReference>
<proteinExistence type="predicted"/>
<comment type="caution">
    <text evidence="2">The sequence shown here is derived from an EMBL/GenBank/DDBJ whole genome shotgun (WGS) entry which is preliminary data.</text>
</comment>
<feature type="region of interest" description="Disordered" evidence="1">
    <location>
        <begin position="43"/>
        <end position="76"/>
    </location>
</feature>
<feature type="compositionally biased region" description="Low complexity" evidence="1">
    <location>
        <begin position="60"/>
        <end position="76"/>
    </location>
</feature>
<sequence length="76" mass="8401">MQRRTDDDDVRIAQREGQIGYRQADRRLDGRLLATPTAAEFRDVRTGRPEGELGNREGRSTAGRTTTGDTDGGRAP</sequence>
<gene>
    <name evidence="2" type="ORF">PIB30_072855</name>
</gene>
<dbReference type="Proteomes" id="UP001341840">
    <property type="component" value="Unassembled WGS sequence"/>
</dbReference>
<evidence type="ECO:0000256" key="1">
    <source>
        <dbReference type="SAM" id="MobiDB-lite"/>
    </source>
</evidence>
<feature type="compositionally biased region" description="Basic and acidic residues" evidence="1">
    <location>
        <begin position="43"/>
        <end position="59"/>
    </location>
</feature>
<evidence type="ECO:0000313" key="2">
    <source>
        <dbReference type="EMBL" id="MED6211350.1"/>
    </source>
</evidence>
<organism evidence="2 3">
    <name type="scientific">Stylosanthes scabra</name>
    <dbReference type="NCBI Taxonomy" id="79078"/>
    <lineage>
        <taxon>Eukaryota</taxon>
        <taxon>Viridiplantae</taxon>
        <taxon>Streptophyta</taxon>
        <taxon>Embryophyta</taxon>
        <taxon>Tracheophyta</taxon>
        <taxon>Spermatophyta</taxon>
        <taxon>Magnoliopsida</taxon>
        <taxon>eudicotyledons</taxon>
        <taxon>Gunneridae</taxon>
        <taxon>Pentapetalae</taxon>
        <taxon>rosids</taxon>
        <taxon>fabids</taxon>
        <taxon>Fabales</taxon>
        <taxon>Fabaceae</taxon>
        <taxon>Papilionoideae</taxon>
        <taxon>50 kb inversion clade</taxon>
        <taxon>dalbergioids sensu lato</taxon>
        <taxon>Dalbergieae</taxon>
        <taxon>Pterocarpus clade</taxon>
        <taxon>Stylosanthes</taxon>
    </lineage>
</organism>
<keyword evidence="3" id="KW-1185">Reference proteome</keyword>
<evidence type="ECO:0000313" key="3">
    <source>
        <dbReference type="Proteomes" id="UP001341840"/>
    </source>
</evidence>
<reference evidence="2 3" key="1">
    <citation type="journal article" date="2023" name="Plants (Basel)">
        <title>Bridging the Gap: Combining Genomics and Transcriptomics Approaches to Understand Stylosanthes scabra, an Orphan Legume from the Brazilian Caatinga.</title>
        <authorList>
            <person name="Ferreira-Neto J.R.C."/>
            <person name="da Silva M.D."/>
            <person name="Binneck E."/>
            <person name="de Melo N.F."/>
            <person name="da Silva R.H."/>
            <person name="de Melo A.L.T.M."/>
            <person name="Pandolfi V."/>
            <person name="Bustamante F.O."/>
            <person name="Brasileiro-Vidal A.C."/>
            <person name="Benko-Iseppon A.M."/>
        </authorList>
    </citation>
    <scope>NUCLEOTIDE SEQUENCE [LARGE SCALE GENOMIC DNA]</scope>
    <source>
        <tissue evidence="2">Leaves</tissue>
    </source>
</reference>